<accession>A0A6C0KDD5</accession>
<evidence type="ECO:0000313" key="1">
    <source>
        <dbReference type="EMBL" id="QHU15403.1"/>
    </source>
</evidence>
<organism evidence="1">
    <name type="scientific">viral metagenome</name>
    <dbReference type="NCBI Taxonomy" id="1070528"/>
    <lineage>
        <taxon>unclassified sequences</taxon>
        <taxon>metagenomes</taxon>
        <taxon>organismal metagenomes</taxon>
    </lineage>
</organism>
<proteinExistence type="predicted"/>
<dbReference type="InterPro" id="IPR013083">
    <property type="entry name" value="Znf_RING/FYVE/PHD"/>
</dbReference>
<dbReference type="EMBL" id="MN740856">
    <property type="protein sequence ID" value="QHU15403.1"/>
    <property type="molecule type" value="Genomic_DNA"/>
</dbReference>
<dbReference type="Gene3D" id="3.30.40.10">
    <property type="entry name" value="Zinc/RING finger domain, C3HC4 (zinc finger)"/>
    <property type="match status" value="1"/>
</dbReference>
<reference evidence="1" key="1">
    <citation type="journal article" date="2020" name="Nature">
        <title>Giant virus diversity and host interactions through global metagenomics.</title>
        <authorList>
            <person name="Schulz F."/>
            <person name="Roux S."/>
            <person name="Paez-Espino D."/>
            <person name="Jungbluth S."/>
            <person name="Walsh D.A."/>
            <person name="Denef V.J."/>
            <person name="McMahon K.D."/>
            <person name="Konstantinidis K.T."/>
            <person name="Eloe-Fadrosh E.A."/>
            <person name="Kyrpides N.C."/>
            <person name="Woyke T."/>
        </authorList>
    </citation>
    <scope>NUCLEOTIDE SEQUENCE</scope>
    <source>
        <strain evidence="1">GVMAG-S-1103017-68</strain>
    </source>
</reference>
<dbReference type="AlphaFoldDB" id="A0A6C0KDD5"/>
<sequence>MPTVKDLRRRADALGLTGFWKLRKHDLQLLIACVVLQRWHRRGLKHECPISGERVLQPVWLRGHAYELTSLRSYLADHAVELSDPMTGCALSDAELSAVCDQCGIQQSARAVRSAAERRRQQRELAEISALALDDLMHEIDTDEATGVRGLEWATALIADARSHLHLLARSCPASADAKFAQLHNVTQRQAPRLSDDDDAMSVLAALTQGSREDF</sequence>
<name>A0A6C0KDD5_9ZZZZ</name>
<protein>
    <submittedName>
        <fullName evidence="1">Uncharacterized protein</fullName>
    </submittedName>
</protein>